<dbReference type="SUPFAM" id="SSF161098">
    <property type="entry name" value="MetI-like"/>
    <property type="match status" value="1"/>
</dbReference>
<dbReference type="GO" id="GO:1990060">
    <property type="term" value="C:maltose transport complex"/>
    <property type="evidence" value="ECO:0007669"/>
    <property type="project" value="TreeGrafter"/>
</dbReference>
<keyword evidence="7 9" id="KW-1133">Transmembrane helix</keyword>
<feature type="transmembrane region" description="Helical" evidence="9">
    <location>
        <begin position="506"/>
        <end position="528"/>
    </location>
</feature>
<dbReference type="Gene3D" id="2.40.430.10">
    <property type="entry name" value="D-maltodextrin-binding protein, MBP"/>
    <property type="match status" value="1"/>
</dbReference>
<proteinExistence type="inferred from homology"/>
<evidence type="ECO:0000256" key="1">
    <source>
        <dbReference type="ARBA" id="ARBA00004651"/>
    </source>
</evidence>
<dbReference type="InterPro" id="IPR032550">
    <property type="entry name" value="TM_PBP2_N"/>
</dbReference>
<evidence type="ECO:0000256" key="5">
    <source>
        <dbReference type="ARBA" id="ARBA00022597"/>
    </source>
</evidence>
<dbReference type="Proteomes" id="UP000198701">
    <property type="component" value="Unassembled WGS sequence"/>
</dbReference>
<feature type="transmembrane region" description="Helical" evidence="9">
    <location>
        <begin position="393"/>
        <end position="415"/>
    </location>
</feature>
<dbReference type="CDD" id="cd06261">
    <property type="entry name" value="TM_PBP2"/>
    <property type="match status" value="1"/>
</dbReference>
<evidence type="ECO:0000256" key="6">
    <source>
        <dbReference type="ARBA" id="ARBA00022692"/>
    </source>
</evidence>
<evidence type="ECO:0000256" key="10">
    <source>
        <dbReference type="RuleBase" id="RU367050"/>
    </source>
</evidence>
<organism evidence="11 12">
    <name type="scientific">Cryobacterium psychrotolerans</name>
    <dbReference type="NCBI Taxonomy" id="386301"/>
    <lineage>
        <taxon>Bacteria</taxon>
        <taxon>Bacillati</taxon>
        <taxon>Actinomycetota</taxon>
        <taxon>Actinomycetes</taxon>
        <taxon>Micrococcales</taxon>
        <taxon>Microbacteriaceae</taxon>
        <taxon>Cryobacterium</taxon>
    </lineage>
</organism>
<dbReference type="RefSeq" id="WP_092323382.1">
    <property type="nucleotide sequence ID" value="NZ_FNFU01000008.1"/>
</dbReference>
<feature type="transmembrane region" description="Helical" evidence="9">
    <location>
        <begin position="36"/>
        <end position="57"/>
    </location>
</feature>
<dbReference type="Pfam" id="PF16296">
    <property type="entry name" value="TM_PBP2_N"/>
    <property type="match status" value="1"/>
</dbReference>
<dbReference type="Gene3D" id="3.10.650.10">
    <property type="entry name" value="MalF N-terminal region-like"/>
    <property type="match status" value="1"/>
</dbReference>
<evidence type="ECO:0000313" key="12">
    <source>
        <dbReference type="Proteomes" id="UP000198701"/>
    </source>
</evidence>
<reference evidence="11 12" key="1">
    <citation type="submission" date="2016-10" db="EMBL/GenBank/DDBJ databases">
        <authorList>
            <person name="de Groot N.N."/>
        </authorList>
    </citation>
    <scope>NUCLEOTIDE SEQUENCE [LARGE SCALE GENOMIC DNA]</scope>
    <source>
        <strain evidence="11 12">CGMCC 1.5382</strain>
    </source>
</reference>
<dbReference type="SUPFAM" id="SSF160964">
    <property type="entry name" value="MalF N-terminal region-like"/>
    <property type="match status" value="1"/>
</dbReference>
<dbReference type="PROSITE" id="PS50928">
    <property type="entry name" value="ABC_TM1"/>
    <property type="match status" value="1"/>
</dbReference>
<dbReference type="InterPro" id="IPR035906">
    <property type="entry name" value="MetI-like_sf"/>
</dbReference>
<dbReference type="Gene3D" id="1.20.58.370">
    <property type="entry name" value="MalF N-terminal region-like"/>
    <property type="match status" value="1"/>
</dbReference>
<gene>
    <name evidence="11" type="ORF">SAMN05216282_108112</name>
</gene>
<dbReference type="InterPro" id="IPR035277">
    <property type="entry name" value="MalF_N"/>
</dbReference>
<comment type="function">
    <text evidence="10">Part of the ABC transporter complex MalEFGK involved in maltose/maltodextrin import. Probably responsible for the translocation of the substrate across the membrane.</text>
</comment>
<keyword evidence="8 9" id="KW-0472">Membrane</keyword>
<evidence type="ECO:0000256" key="9">
    <source>
        <dbReference type="RuleBase" id="RU363032"/>
    </source>
</evidence>
<dbReference type="Gene3D" id="1.10.3720.10">
    <property type="entry name" value="MetI-like"/>
    <property type="match status" value="1"/>
</dbReference>
<dbReference type="OrthoDB" id="9805974at2"/>
<evidence type="ECO:0000256" key="2">
    <source>
        <dbReference type="ARBA" id="ARBA00009047"/>
    </source>
</evidence>
<accession>A0A1G9D8B0</accession>
<keyword evidence="4 10" id="KW-1003">Cell membrane</keyword>
<feature type="transmembrane region" description="Helical" evidence="9">
    <location>
        <begin position="442"/>
        <end position="461"/>
    </location>
</feature>
<feature type="transmembrane region" description="Helical" evidence="9">
    <location>
        <begin position="307"/>
        <end position="332"/>
    </location>
</feature>
<evidence type="ECO:0000313" key="11">
    <source>
        <dbReference type="EMBL" id="SDK60103.1"/>
    </source>
</evidence>
<dbReference type="PANTHER" id="PTHR47314">
    <property type="entry name" value="MALTOSE/MALTODEXTRIN TRANSPORT SYSTEM PERMEASE PROTEIN MALF"/>
    <property type="match status" value="1"/>
</dbReference>
<dbReference type="GO" id="GO:0042956">
    <property type="term" value="P:maltodextrin transmembrane transport"/>
    <property type="evidence" value="ECO:0007669"/>
    <property type="project" value="TreeGrafter"/>
</dbReference>
<feature type="transmembrane region" description="Helical" evidence="9">
    <location>
        <begin position="93"/>
        <end position="114"/>
    </location>
</feature>
<keyword evidence="6 9" id="KW-0812">Transmembrane</keyword>
<evidence type="ECO:0000256" key="3">
    <source>
        <dbReference type="ARBA" id="ARBA00022448"/>
    </source>
</evidence>
<evidence type="ECO:0000256" key="8">
    <source>
        <dbReference type="ARBA" id="ARBA00023136"/>
    </source>
</evidence>
<dbReference type="PANTHER" id="PTHR47314:SF1">
    <property type="entry name" value="MALTOSE_MALTODEXTRIN TRANSPORT SYSTEM PERMEASE PROTEIN MALF"/>
    <property type="match status" value="1"/>
</dbReference>
<name>A0A1G9D8B0_9MICO</name>
<dbReference type="STRING" id="386301.SAMN05216282_108112"/>
<comment type="similarity">
    <text evidence="2 10">Belongs to the binding-protein-dependent transport system permease family. MalFG subfamily.</text>
</comment>
<keyword evidence="5 10" id="KW-0762">Sugar transport</keyword>
<comment type="subcellular location">
    <subcellularLocation>
        <location evidence="1 9">Cell membrane</location>
        <topology evidence="1 9">Multi-pass membrane protein</topology>
    </subcellularLocation>
</comment>
<protein>
    <recommendedName>
        <fullName evidence="10">Maltose/maltodextrin transport system permease protein</fullName>
    </recommendedName>
</protein>
<dbReference type="InterPro" id="IPR047103">
    <property type="entry name" value="MalF_P2_sf"/>
</dbReference>
<keyword evidence="3 9" id="KW-0813">Transport</keyword>
<feature type="transmembrane region" description="Helical" evidence="9">
    <location>
        <begin position="344"/>
        <end position="364"/>
    </location>
</feature>
<feature type="transmembrane region" description="Helical" evidence="9">
    <location>
        <begin position="63"/>
        <end position="81"/>
    </location>
</feature>
<dbReference type="EMBL" id="FNFU01000008">
    <property type="protein sequence ID" value="SDK60103.1"/>
    <property type="molecule type" value="Genomic_DNA"/>
</dbReference>
<sequence length="538" mass="58346">MSIITDEDVANEEKPNRRQRQAARIAEAASAGLKAILVKIILLGLVDAIALYALFVLFAKGQWIVFGLVLAVTLIVNWIYFSPGKLPAKYLTPGVIFLVIFQIFAVGYTAYIGFTNYSTGHNSDKDQAVSALMSSALERVPDSPTYAVTVVDRVGTLSLLVTDPDGDVSIGSNDEPLQRVSDATVEGGKAVAAAGYTSLSFQDVVARTDEITKMAVPYSEDPNDGSLRTPDGRNAYLYLSTLVYDEQAGTMTNTGTGVVYSDTGEGAFTSPDGEAMLPGWRINVGFDNFVRAFTDEGIRGPLVSVTIWTFFFAGISVASTFLLGLFLAIVFNDLRMKGRKFYRVAMILPYAFPAFLSALVWAGMLSESFGFINQVLLGGAQIPWLTNEWLAKFSILLVNLWLGFPYMFLVCTGALQSIPEELQEAATVDGASPWAVFRLIKLPLLLVSVAPLLIASFAFNFNNFNLIYMLTGGGPRDAEASVNVGATDILISMVYKVAFTGQTRDYGLASAFSIIIFILVAVISIISFRKTKALEDLN</sequence>
<dbReference type="AlphaFoldDB" id="A0A1G9D8B0"/>
<evidence type="ECO:0000256" key="4">
    <source>
        <dbReference type="ARBA" id="ARBA00022475"/>
    </source>
</evidence>
<keyword evidence="12" id="KW-1185">Reference proteome</keyword>
<dbReference type="Pfam" id="PF00528">
    <property type="entry name" value="BPD_transp_1"/>
    <property type="match status" value="1"/>
</dbReference>
<evidence type="ECO:0000256" key="7">
    <source>
        <dbReference type="ARBA" id="ARBA00022989"/>
    </source>
</evidence>
<dbReference type="GO" id="GO:0015423">
    <property type="term" value="F:ABC-type maltose transporter activity"/>
    <property type="evidence" value="ECO:0007669"/>
    <property type="project" value="TreeGrafter"/>
</dbReference>
<dbReference type="InterPro" id="IPR000515">
    <property type="entry name" value="MetI-like"/>
</dbReference>